<proteinExistence type="predicted"/>
<protein>
    <submittedName>
        <fullName evidence="2">Uncharacterized protein</fullName>
    </submittedName>
</protein>
<evidence type="ECO:0000313" key="2">
    <source>
        <dbReference type="EMBL" id="KAF6826179.1"/>
    </source>
</evidence>
<dbReference type="Proteomes" id="UP000639643">
    <property type="component" value="Unassembled WGS sequence"/>
</dbReference>
<evidence type="ECO:0000313" key="3">
    <source>
        <dbReference type="Proteomes" id="UP000639643"/>
    </source>
</evidence>
<reference evidence="2" key="1">
    <citation type="journal article" date="2020" name="Phytopathology">
        <title>Genome Sequence Resources of Colletotrichum truncatum, C. plurivorum, C. musicola, and C. sojae: Four Species Pathogenic to Soybean (Glycine max).</title>
        <authorList>
            <person name="Rogerio F."/>
            <person name="Boufleur T.R."/>
            <person name="Ciampi-Guillardi M."/>
            <person name="Sukno S.A."/>
            <person name="Thon M.R."/>
            <person name="Massola Junior N.S."/>
            <person name="Baroncelli R."/>
        </authorList>
    </citation>
    <scope>NUCLEOTIDE SEQUENCE</scope>
    <source>
        <strain evidence="2">LFN0074</strain>
    </source>
</reference>
<accession>A0A8H6K6Y4</accession>
<keyword evidence="3" id="KW-1185">Reference proteome</keyword>
<comment type="caution">
    <text evidence="2">The sequence shown here is derived from an EMBL/GenBank/DDBJ whole genome shotgun (WGS) entry which is preliminary data.</text>
</comment>
<name>A0A8H6K6Y4_9PEZI</name>
<feature type="region of interest" description="Disordered" evidence="1">
    <location>
        <begin position="1"/>
        <end position="45"/>
    </location>
</feature>
<gene>
    <name evidence="2" type="ORF">CMUS01_09546</name>
</gene>
<dbReference type="AlphaFoldDB" id="A0A8H6K6Y4"/>
<evidence type="ECO:0000256" key="1">
    <source>
        <dbReference type="SAM" id="MobiDB-lite"/>
    </source>
</evidence>
<feature type="compositionally biased region" description="Basic and acidic residues" evidence="1">
    <location>
        <begin position="1"/>
        <end position="25"/>
    </location>
</feature>
<organism evidence="2 3">
    <name type="scientific">Colletotrichum musicola</name>
    <dbReference type="NCBI Taxonomy" id="2175873"/>
    <lineage>
        <taxon>Eukaryota</taxon>
        <taxon>Fungi</taxon>
        <taxon>Dikarya</taxon>
        <taxon>Ascomycota</taxon>
        <taxon>Pezizomycotina</taxon>
        <taxon>Sordariomycetes</taxon>
        <taxon>Hypocreomycetidae</taxon>
        <taxon>Glomerellales</taxon>
        <taxon>Glomerellaceae</taxon>
        <taxon>Colletotrichum</taxon>
        <taxon>Colletotrichum orchidearum species complex</taxon>
    </lineage>
</organism>
<sequence length="153" mass="17034">MLRHAAELADGRRDRAFERERRRMLDAPGPGPGAGGSSPSRNGFRDLSLSEGAELSRVAYDLRYHDVVAAVMCEEARRTTAGLRAAKRAMADFALGVRVIRSELRDLRKLHVAAWCEDGVGNSGSDDEDAVRVDKELRLLVLRFFAELDKTFF</sequence>
<dbReference type="EMBL" id="WIGM01000409">
    <property type="protein sequence ID" value="KAF6826179.1"/>
    <property type="molecule type" value="Genomic_DNA"/>
</dbReference>